<dbReference type="InParanoid" id="E5AE22"/>
<name>E5AE22_LEPMJ</name>
<dbReference type="VEuPathDB" id="FungiDB:LEMA_uP002480.1"/>
<evidence type="ECO:0000256" key="1">
    <source>
        <dbReference type="ARBA" id="ARBA00009178"/>
    </source>
</evidence>
<dbReference type="Pfam" id="PF05498">
    <property type="entry name" value="RALF"/>
    <property type="match status" value="1"/>
</dbReference>
<organism evidence="6 7">
    <name type="scientific">Leptosphaeria maculans (strain JN3 / isolate v23.1.3 / race Av1-4-5-6-7-8)</name>
    <name type="common">Blackleg fungus</name>
    <name type="synonym">Phoma lingam</name>
    <dbReference type="NCBI Taxonomy" id="985895"/>
    <lineage>
        <taxon>Eukaryota</taxon>
        <taxon>Fungi</taxon>
        <taxon>Dikarya</taxon>
        <taxon>Ascomycota</taxon>
        <taxon>Pezizomycotina</taxon>
        <taxon>Dothideomycetes</taxon>
        <taxon>Pleosporomycetidae</taxon>
        <taxon>Pleosporales</taxon>
        <taxon>Pleosporineae</taxon>
        <taxon>Leptosphaeriaceae</taxon>
        <taxon>Plenodomus</taxon>
        <taxon>Plenodomus lingam/Leptosphaeria maculans species complex</taxon>
    </lineage>
</organism>
<evidence type="ECO:0000256" key="5">
    <source>
        <dbReference type="SAM" id="SignalP"/>
    </source>
</evidence>
<dbReference type="AlphaFoldDB" id="E5AE22"/>
<dbReference type="OrthoDB" id="3941347at2759"/>
<feature type="chain" id="PRO_5003193697" description="Antifungal protein" evidence="5">
    <location>
        <begin position="20"/>
        <end position="81"/>
    </location>
</feature>
<dbReference type="PANTHER" id="PTHR34270:SF3">
    <property type="entry name" value="PROTEIN RALF-LIKE 16-RELATED"/>
    <property type="match status" value="1"/>
</dbReference>
<comment type="function">
    <text evidence="4">Cell signaling peptide that may regulate plant stress, growth, and development. Mediates a rapid alkalinization of extracellular space by mediating a transient increase in the cytoplasmic Ca(2+) concentration leading to a calcium-dependent signaling events through a cell surface receptor and a concomitant activation of some intracellular mitogen-activated protein kinases.</text>
</comment>
<feature type="signal peptide" evidence="5">
    <location>
        <begin position="1"/>
        <end position="19"/>
    </location>
</feature>
<reference evidence="7" key="1">
    <citation type="journal article" date="2011" name="Nat. Commun.">
        <title>Effector diversification within compartments of the Leptosphaeria maculans genome affected by Repeat-Induced Point mutations.</title>
        <authorList>
            <person name="Rouxel T."/>
            <person name="Grandaubert J."/>
            <person name="Hane J.K."/>
            <person name="Hoede C."/>
            <person name="van de Wouw A.P."/>
            <person name="Couloux A."/>
            <person name="Dominguez V."/>
            <person name="Anthouard V."/>
            <person name="Bally P."/>
            <person name="Bourras S."/>
            <person name="Cozijnsen A.J."/>
            <person name="Ciuffetti L.M."/>
            <person name="Degrave A."/>
            <person name="Dilmaghani A."/>
            <person name="Duret L."/>
            <person name="Fudal I."/>
            <person name="Goodwin S.B."/>
            <person name="Gout L."/>
            <person name="Glaser N."/>
            <person name="Linglin J."/>
            <person name="Kema G.H.J."/>
            <person name="Lapalu N."/>
            <person name="Lawrence C.B."/>
            <person name="May K."/>
            <person name="Meyer M."/>
            <person name="Ollivier B."/>
            <person name="Poulain J."/>
            <person name="Schoch C.L."/>
            <person name="Simon A."/>
            <person name="Spatafora J.W."/>
            <person name="Stachowiak A."/>
            <person name="Turgeon B.G."/>
            <person name="Tyler B.M."/>
            <person name="Vincent D."/>
            <person name="Weissenbach J."/>
            <person name="Amselem J."/>
            <person name="Quesneville H."/>
            <person name="Oliver R.P."/>
            <person name="Wincker P."/>
            <person name="Balesdent M.-H."/>
            <person name="Howlett B.J."/>
        </authorList>
    </citation>
    <scope>NUCLEOTIDE SEQUENCE [LARGE SCALE GENOMIC DNA]</scope>
    <source>
        <strain evidence="7">JN3 / isolate v23.1.3 / race Av1-4-5-6-7-8</strain>
    </source>
</reference>
<proteinExistence type="inferred from homology"/>
<dbReference type="HOGENOM" id="CLU_2574315_0_0_1"/>
<dbReference type="Proteomes" id="UP000002668">
    <property type="component" value="Genome"/>
</dbReference>
<accession>E5AE22</accession>
<evidence type="ECO:0000256" key="3">
    <source>
        <dbReference type="ARBA" id="ARBA00023157"/>
    </source>
</evidence>
<evidence type="ECO:0008006" key="8">
    <source>
        <dbReference type="Google" id="ProtNLM"/>
    </source>
</evidence>
<dbReference type="PANTHER" id="PTHR34270">
    <property type="entry name" value="PROTEIN RALF-LIKE 15-RELATED"/>
    <property type="match status" value="1"/>
</dbReference>
<sequence>MKFTAALFALLASTTVISAAAIPTPQETRKYIKYKTLGKDRVPCDGRHSADHKCKKQVATPANPYTRGCEGQERCRQKTSK</sequence>
<comment type="similarity">
    <text evidence="1">Belongs to the plant rapid alkalinization factor (RALF) family.</text>
</comment>
<dbReference type="InterPro" id="IPR008801">
    <property type="entry name" value="RALF"/>
</dbReference>
<evidence type="ECO:0000256" key="2">
    <source>
        <dbReference type="ARBA" id="ARBA00022729"/>
    </source>
</evidence>
<dbReference type="EMBL" id="FP929139">
    <property type="protein sequence ID" value="CBY01461.1"/>
    <property type="molecule type" value="Genomic_DNA"/>
</dbReference>
<evidence type="ECO:0000256" key="4">
    <source>
        <dbReference type="ARBA" id="ARBA00037228"/>
    </source>
</evidence>
<keyword evidence="7" id="KW-1185">Reference proteome</keyword>
<evidence type="ECO:0000313" key="7">
    <source>
        <dbReference type="Proteomes" id="UP000002668"/>
    </source>
</evidence>
<protein>
    <recommendedName>
        <fullName evidence="8">Antifungal protein</fullName>
    </recommendedName>
</protein>
<gene>
    <name evidence="6" type="ORF">LEMA_uP002480.1</name>
</gene>
<keyword evidence="3" id="KW-1015">Disulfide bond</keyword>
<evidence type="ECO:0000313" key="6">
    <source>
        <dbReference type="EMBL" id="CBY01461.1"/>
    </source>
</evidence>
<keyword evidence="2 5" id="KW-0732">Signal</keyword>